<feature type="transmembrane region" description="Helical" evidence="3">
    <location>
        <begin position="184"/>
        <end position="203"/>
    </location>
</feature>
<feature type="transmembrane region" description="Helical" evidence="3">
    <location>
        <begin position="421"/>
        <end position="442"/>
    </location>
</feature>
<feature type="transmembrane region" description="Helical" evidence="3">
    <location>
        <begin position="152"/>
        <end position="172"/>
    </location>
</feature>
<gene>
    <name evidence="5" type="ORF">PV08_09883</name>
</gene>
<accession>A0A0D2B1Y1</accession>
<dbReference type="Proteomes" id="UP000053328">
    <property type="component" value="Unassembled WGS sequence"/>
</dbReference>
<feature type="domain" description="Major facilitator superfamily (MFS) profile" evidence="4">
    <location>
        <begin position="56"/>
        <end position="450"/>
    </location>
</feature>
<evidence type="ECO:0000256" key="2">
    <source>
        <dbReference type="ARBA" id="ARBA00006727"/>
    </source>
</evidence>
<dbReference type="Pfam" id="PF07690">
    <property type="entry name" value="MFS_1"/>
    <property type="match status" value="1"/>
</dbReference>
<dbReference type="PANTHER" id="PTHR11360:SF177">
    <property type="entry name" value="RIBOFLAVIN TRANSPORTER MCH5"/>
    <property type="match status" value="1"/>
</dbReference>
<feature type="transmembrane region" description="Helical" evidence="3">
    <location>
        <begin position="324"/>
        <end position="345"/>
    </location>
</feature>
<organism evidence="5 6">
    <name type="scientific">Exophiala spinifera</name>
    <dbReference type="NCBI Taxonomy" id="91928"/>
    <lineage>
        <taxon>Eukaryota</taxon>
        <taxon>Fungi</taxon>
        <taxon>Dikarya</taxon>
        <taxon>Ascomycota</taxon>
        <taxon>Pezizomycotina</taxon>
        <taxon>Eurotiomycetes</taxon>
        <taxon>Chaetothyriomycetidae</taxon>
        <taxon>Chaetothyriales</taxon>
        <taxon>Herpotrichiellaceae</taxon>
        <taxon>Exophiala</taxon>
    </lineage>
</organism>
<keyword evidence="6" id="KW-1185">Reference proteome</keyword>
<dbReference type="GeneID" id="27336966"/>
<dbReference type="GO" id="GO:0016020">
    <property type="term" value="C:membrane"/>
    <property type="evidence" value="ECO:0007669"/>
    <property type="project" value="UniProtKB-SubCell"/>
</dbReference>
<dbReference type="HOGENOM" id="CLU_001265_1_0_1"/>
<comment type="subcellular location">
    <subcellularLocation>
        <location evidence="1">Membrane</location>
        <topology evidence="1">Multi-pass membrane protein</topology>
    </subcellularLocation>
</comment>
<dbReference type="GO" id="GO:0022857">
    <property type="term" value="F:transmembrane transporter activity"/>
    <property type="evidence" value="ECO:0007669"/>
    <property type="project" value="InterPro"/>
</dbReference>
<dbReference type="OrthoDB" id="6499973at2759"/>
<feature type="transmembrane region" description="Helical" evidence="3">
    <location>
        <begin position="389"/>
        <end position="409"/>
    </location>
</feature>
<dbReference type="PROSITE" id="PS50850">
    <property type="entry name" value="MFS"/>
    <property type="match status" value="1"/>
</dbReference>
<sequence>MSPDTEQYLSDRKISIVSKNDLELSMGGAEGQEPVDGVIVPSLGADHTFPDGGYKAWMTVLGGWLSFIAGIGVLTGFAVFQSYYSTVVLTGYSADDIAWIGSLQTWGCYFFGMWAGRLSDQYGPKVPMAFGSVFMILGTMTASVSTKYYQFILSQGLCSALGIGFAFTPALAVQSQWFLKKRGFVVGMVISGQNVGGVIWAVLVNQLVNYRGVSFGWTLRIIGFMQLALMVAAVLLIQPRFPRGMPREPIRIKTYFTDKRTLLFTLASFVMNLGIYIPYTYVSTYGYQYGLSARMAFYLASILNAGAFFGCYALGFVADAGLGFFDSLIITAFASAIVAFAWIAARAPSGIIVWTAVYGLLSGALQAIFSPCISLLAPSPEVIGTWNGLCITALAFAVLGGGPIGGRLLENAGDTNYVPMQVFTGVCMAVSCCLYSVTRLWVSRDLRKRV</sequence>
<feature type="transmembrane region" description="Helical" evidence="3">
    <location>
        <begin position="215"/>
        <end position="237"/>
    </location>
</feature>
<dbReference type="AlphaFoldDB" id="A0A0D2B1Y1"/>
<feature type="transmembrane region" description="Helical" evidence="3">
    <location>
        <begin position="128"/>
        <end position="146"/>
    </location>
</feature>
<dbReference type="PANTHER" id="PTHR11360">
    <property type="entry name" value="MONOCARBOXYLATE TRANSPORTER"/>
    <property type="match status" value="1"/>
</dbReference>
<dbReference type="VEuPathDB" id="FungiDB:PV08_09883"/>
<reference evidence="5 6" key="1">
    <citation type="submission" date="2015-01" db="EMBL/GenBank/DDBJ databases">
        <title>The Genome Sequence of Exophiala spinifera CBS89968.</title>
        <authorList>
            <consortium name="The Broad Institute Genomics Platform"/>
            <person name="Cuomo C."/>
            <person name="de Hoog S."/>
            <person name="Gorbushina A."/>
            <person name="Stielow B."/>
            <person name="Teixiera M."/>
            <person name="Abouelleil A."/>
            <person name="Chapman S.B."/>
            <person name="Priest M."/>
            <person name="Young S.K."/>
            <person name="Wortman J."/>
            <person name="Nusbaum C."/>
            <person name="Birren B."/>
        </authorList>
    </citation>
    <scope>NUCLEOTIDE SEQUENCE [LARGE SCALE GENOMIC DNA]</scope>
    <source>
        <strain evidence="5 6">CBS 89968</strain>
    </source>
</reference>
<dbReference type="InterPro" id="IPR050327">
    <property type="entry name" value="Proton-linked_MCT"/>
</dbReference>
<evidence type="ECO:0000259" key="4">
    <source>
        <dbReference type="PROSITE" id="PS50850"/>
    </source>
</evidence>
<feature type="transmembrane region" description="Helical" evidence="3">
    <location>
        <begin position="351"/>
        <end position="377"/>
    </location>
</feature>
<evidence type="ECO:0000313" key="6">
    <source>
        <dbReference type="Proteomes" id="UP000053328"/>
    </source>
</evidence>
<dbReference type="InterPro" id="IPR011701">
    <property type="entry name" value="MFS"/>
</dbReference>
<evidence type="ECO:0000256" key="3">
    <source>
        <dbReference type="SAM" id="Phobius"/>
    </source>
</evidence>
<name>A0A0D2B1Y1_9EURO</name>
<feature type="transmembrane region" description="Helical" evidence="3">
    <location>
        <begin position="97"/>
        <end position="116"/>
    </location>
</feature>
<protein>
    <recommendedName>
        <fullName evidence="4">Major facilitator superfamily (MFS) profile domain-containing protein</fullName>
    </recommendedName>
</protein>
<dbReference type="InterPro" id="IPR036259">
    <property type="entry name" value="MFS_trans_sf"/>
</dbReference>
<keyword evidence="3" id="KW-1133">Transmembrane helix</keyword>
<keyword evidence="3" id="KW-0472">Membrane</keyword>
<proteinExistence type="inferred from homology"/>
<feature type="transmembrane region" description="Helical" evidence="3">
    <location>
        <begin position="296"/>
        <end position="317"/>
    </location>
</feature>
<dbReference type="SUPFAM" id="SSF103473">
    <property type="entry name" value="MFS general substrate transporter"/>
    <property type="match status" value="1"/>
</dbReference>
<dbReference type="EMBL" id="KN847498">
    <property type="protein sequence ID" value="KIW12605.1"/>
    <property type="molecule type" value="Genomic_DNA"/>
</dbReference>
<evidence type="ECO:0000256" key="1">
    <source>
        <dbReference type="ARBA" id="ARBA00004141"/>
    </source>
</evidence>
<dbReference type="RefSeq" id="XP_016232821.1">
    <property type="nucleotide sequence ID" value="XM_016384198.1"/>
</dbReference>
<feature type="transmembrane region" description="Helical" evidence="3">
    <location>
        <begin position="64"/>
        <end position="85"/>
    </location>
</feature>
<evidence type="ECO:0000313" key="5">
    <source>
        <dbReference type="EMBL" id="KIW12605.1"/>
    </source>
</evidence>
<keyword evidence="3" id="KW-0812">Transmembrane</keyword>
<dbReference type="InterPro" id="IPR020846">
    <property type="entry name" value="MFS_dom"/>
</dbReference>
<dbReference type="Gene3D" id="1.20.1250.20">
    <property type="entry name" value="MFS general substrate transporter like domains"/>
    <property type="match status" value="1"/>
</dbReference>
<comment type="similarity">
    <text evidence="2">Belongs to the major facilitator superfamily. Monocarboxylate porter (TC 2.A.1.13) family.</text>
</comment>
<feature type="transmembrane region" description="Helical" evidence="3">
    <location>
        <begin position="261"/>
        <end position="281"/>
    </location>
</feature>